<feature type="domain" description="Major facilitator superfamily (MFS) profile" evidence="9">
    <location>
        <begin position="57"/>
        <end position="549"/>
    </location>
</feature>
<feature type="transmembrane region" description="Helical" evidence="8">
    <location>
        <begin position="121"/>
        <end position="140"/>
    </location>
</feature>
<dbReference type="GO" id="GO:0005886">
    <property type="term" value="C:plasma membrane"/>
    <property type="evidence" value="ECO:0007669"/>
    <property type="project" value="TreeGrafter"/>
</dbReference>
<dbReference type="PANTHER" id="PTHR23501">
    <property type="entry name" value="MAJOR FACILITATOR SUPERFAMILY"/>
    <property type="match status" value="1"/>
</dbReference>
<evidence type="ECO:0000259" key="9">
    <source>
        <dbReference type="PROSITE" id="PS50850"/>
    </source>
</evidence>
<name>A0AA39QSK0_9LECA</name>
<organism evidence="10 11">
    <name type="scientific">Cladonia borealis</name>
    <dbReference type="NCBI Taxonomy" id="184061"/>
    <lineage>
        <taxon>Eukaryota</taxon>
        <taxon>Fungi</taxon>
        <taxon>Dikarya</taxon>
        <taxon>Ascomycota</taxon>
        <taxon>Pezizomycotina</taxon>
        <taxon>Lecanoromycetes</taxon>
        <taxon>OSLEUM clade</taxon>
        <taxon>Lecanoromycetidae</taxon>
        <taxon>Lecanorales</taxon>
        <taxon>Lecanorineae</taxon>
        <taxon>Cladoniaceae</taxon>
        <taxon>Cladonia</taxon>
    </lineage>
</organism>
<dbReference type="InterPro" id="IPR020846">
    <property type="entry name" value="MFS_dom"/>
</dbReference>
<feature type="transmembrane region" description="Helical" evidence="8">
    <location>
        <begin position="147"/>
        <end position="168"/>
    </location>
</feature>
<feature type="transmembrane region" description="Helical" evidence="8">
    <location>
        <begin position="91"/>
        <end position="109"/>
    </location>
</feature>
<keyword evidence="6 8" id="KW-0472">Membrane</keyword>
<sequence>MKPENDLRQADNAAATAEHDSSNPSSSASEVLVDIEKGEEAPPERVRTVTGFKWFLFLSSTLTGLFVYALDNTIVADIIPAIINDFDSVANLPWLSVGFMIGGLAMIMPLGKLYNLFDAKWVYIASFILFLASSALCGGAPNMNAEIVGRVFAGAGGNGMYLGLLTLISVNTTDKERPAWISLSGLIWGVGTVLGPVVGGAFELYTWRWAFYINLLFGAIFLPIYLFILPSFDPAVGQTFLERAKRFDMVGALISIGAFLCTVMLINFGGLLYNWTSGSIIALAVIGILLWMTFAFQQIFTIFTTVENRIFPVHFLKQKEQVLLFIAGASAGAAIYIPIYYIPILFQFTHGDTAIEAAVRLLPFVFILSTLVLVNGYLMAKWGYYTPWYIGGSIITLIGSVLMSKIDINTSPSAIYGYEVLIAFGAGSFVQAGYSVIQTIVPPAEMSYGIAYMMVAQLSGLAFGLSVAGAIFLNLAQEKLIVLLPNVPKDQIQQFISGTSGALFNTLNTNDKHQALVILVDTLRTTFIGGYAAAAAALVCALLMNIDSKADGDNGVS</sequence>
<dbReference type="Proteomes" id="UP001166286">
    <property type="component" value="Unassembled WGS sequence"/>
</dbReference>
<evidence type="ECO:0000256" key="4">
    <source>
        <dbReference type="ARBA" id="ARBA00022692"/>
    </source>
</evidence>
<evidence type="ECO:0000256" key="8">
    <source>
        <dbReference type="SAM" id="Phobius"/>
    </source>
</evidence>
<comment type="caution">
    <text evidence="10">The sequence shown here is derived from an EMBL/GenBank/DDBJ whole genome shotgun (WGS) entry which is preliminary data.</text>
</comment>
<feature type="transmembrane region" description="Helical" evidence="8">
    <location>
        <begin position="415"/>
        <end position="437"/>
    </location>
</feature>
<protein>
    <recommendedName>
        <fullName evidence="9">Major facilitator superfamily (MFS) profile domain-containing protein</fullName>
    </recommendedName>
</protein>
<evidence type="ECO:0000256" key="2">
    <source>
        <dbReference type="ARBA" id="ARBA00007520"/>
    </source>
</evidence>
<dbReference type="PANTHER" id="PTHR23501:SF12">
    <property type="entry name" value="MAJOR FACILITATOR SUPERFAMILY (MFS) PROFILE DOMAIN-CONTAINING PROTEIN-RELATED"/>
    <property type="match status" value="1"/>
</dbReference>
<keyword evidence="3" id="KW-0813">Transport</keyword>
<dbReference type="Pfam" id="PF07690">
    <property type="entry name" value="MFS_1"/>
    <property type="match status" value="1"/>
</dbReference>
<dbReference type="Gene3D" id="1.20.1250.20">
    <property type="entry name" value="MFS general substrate transporter like domains"/>
    <property type="match status" value="2"/>
</dbReference>
<feature type="transmembrane region" description="Helical" evidence="8">
    <location>
        <begin position="209"/>
        <end position="229"/>
    </location>
</feature>
<feature type="transmembrane region" description="Helical" evidence="8">
    <location>
        <begin position="180"/>
        <end position="202"/>
    </location>
</feature>
<reference evidence="10" key="1">
    <citation type="submission" date="2023-03" db="EMBL/GenBank/DDBJ databases">
        <title>Complete genome of Cladonia borealis.</title>
        <authorList>
            <person name="Park H."/>
        </authorList>
    </citation>
    <scope>NUCLEOTIDE SEQUENCE</scope>
    <source>
        <strain evidence="10">ANT050790</strain>
    </source>
</reference>
<keyword evidence="4 8" id="KW-0812">Transmembrane</keyword>
<feature type="transmembrane region" description="Helical" evidence="8">
    <location>
        <begin position="52"/>
        <end position="70"/>
    </location>
</feature>
<proteinExistence type="inferred from homology"/>
<dbReference type="EMBL" id="JAFEKC020000021">
    <property type="protein sequence ID" value="KAK0508417.1"/>
    <property type="molecule type" value="Genomic_DNA"/>
</dbReference>
<evidence type="ECO:0000256" key="6">
    <source>
        <dbReference type="ARBA" id="ARBA00023136"/>
    </source>
</evidence>
<evidence type="ECO:0000313" key="11">
    <source>
        <dbReference type="Proteomes" id="UP001166286"/>
    </source>
</evidence>
<keyword evidence="11" id="KW-1185">Reference proteome</keyword>
<feature type="transmembrane region" description="Helical" evidence="8">
    <location>
        <begin position="249"/>
        <end position="273"/>
    </location>
</feature>
<dbReference type="GO" id="GO:0022857">
    <property type="term" value="F:transmembrane transporter activity"/>
    <property type="evidence" value="ECO:0007669"/>
    <property type="project" value="InterPro"/>
</dbReference>
<evidence type="ECO:0000256" key="5">
    <source>
        <dbReference type="ARBA" id="ARBA00022989"/>
    </source>
</evidence>
<evidence type="ECO:0000256" key="3">
    <source>
        <dbReference type="ARBA" id="ARBA00022448"/>
    </source>
</evidence>
<feature type="region of interest" description="Disordered" evidence="7">
    <location>
        <begin position="1"/>
        <end position="29"/>
    </location>
</feature>
<comment type="similarity">
    <text evidence="2">Belongs to the major facilitator superfamily. TCR/Tet family.</text>
</comment>
<dbReference type="InterPro" id="IPR036259">
    <property type="entry name" value="MFS_trans_sf"/>
</dbReference>
<dbReference type="InterPro" id="IPR011701">
    <property type="entry name" value="MFS"/>
</dbReference>
<evidence type="ECO:0000256" key="1">
    <source>
        <dbReference type="ARBA" id="ARBA00004141"/>
    </source>
</evidence>
<dbReference type="SUPFAM" id="SSF103473">
    <property type="entry name" value="MFS general substrate transporter"/>
    <property type="match status" value="1"/>
</dbReference>
<feature type="transmembrane region" description="Helical" evidence="8">
    <location>
        <begin position="358"/>
        <end position="378"/>
    </location>
</feature>
<feature type="transmembrane region" description="Helical" evidence="8">
    <location>
        <begin position="280"/>
        <end position="303"/>
    </location>
</feature>
<evidence type="ECO:0000313" key="10">
    <source>
        <dbReference type="EMBL" id="KAK0508417.1"/>
    </source>
</evidence>
<evidence type="ECO:0000256" key="7">
    <source>
        <dbReference type="SAM" id="MobiDB-lite"/>
    </source>
</evidence>
<gene>
    <name evidence="10" type="ORF">JMJ35_009501</name>
</gene>
<feature type="transmembrane region" description="Helical" evidence="8">
    <location>
        <begin position="323"/>
        <end position="346"/>
    </location>
</feature>
<accession>A0AA39QSK0</accession>
<feature type="transmembrane region" description="Helical" evidence="8">
    <location>
        <begin position="384"/>
        <end position="403"/>
    </location>
</feature>
<dbReference type="PROSITE" id="PS50850">
    <property type="entry name" value="MFS"/>
    <property type="match status" value="1"/>
</dbReference>
<dbReference type="AlphaFoldDB" id="A0AA39QSK0"/>
<feature type="transmembrane region" description="Helical" evidence="8">
    <location>
        <begin position="449"/>
        <end position="473"/>
    </location>
</feature>
<comment type="subcellular location">
    <subcellularLocation>
        <location evidence="1">Membrane</location>
        <topology evidence="1">Multi-pass membrane protein</topology>
    </subcellularLocation>
</comment>
<keyword evidence="5 8" id="KW-1133">Transmembrane helix</keyword>